<dbReference type="Proteomes" id="UP000216475">
    <property type="component" value="Unassembled WGS sequence"/>
</dbReference>
<protein>
    <submittedName>
        <fullName evidence="2">Uncharacterized protein</fullName>
    </submittedName>
</protein>
<feature type="transmembrane region" description="Helical" evidence="1">
    <location>
        <begin position="32"/>
        <end position="50"/>
    </location>
</feature>
<name>A0A268HCF6_9BACI</name>
<gene>
    <name evidence="2" type="ORF">CHI12_10570</name>
</gene>
<dbReference type="AlphaFoldDB" id="A0A268HCF6"/>
<evidence type="ECO:0000256" key="1">
    <source>
        <dbReference type="SAM" id="Phobius"/>
    </source>
</evidence>
<organism evidence="2 3">
    <name type="scientific">Terribacillus saccharophilus</name>
    <dbReference type="NCBI Taxonomy" id="361277"/>
    <lineage>
        <taxon>Bacteria</taxon>
        <taxon>Bacillati</taxon>
        <taxon>Bacillota</taxon>
        <taxon>Bacilli</taxon>
        <taxon>Bacillales</taxon>
        <taxon>Bacillaceae</taxon>
        <taxon>Terribacillus</taxon>
    </lineage>
</organism>
<evidence type="ECO:0000313" key="3">
    <source>
        <dbReference type="Proteomes" id="UP000216475"/>
    </source>
</evidence>
<evidence type="ECO:0000313" key="2">
    <source>
        <dbReference type="EMBL" id="PAE07562.1"/>
    </source>
</evidence>
<dbReference type="EMBL" id="NPBH01000045">
    <property type="protein sequence ID" value="PAE07562.1"/>
    <property type="molecule type" value="Genomic_DNA"/>
</dbReference>
<reference evidence="2 3" key="1">
    <citation type="submission" date="2017-07" db="EMBL/GenBank/DDBJ databases">
        <title>Isolation and whole genome analysis of endospore-forming bacteria from heroin.</title>
        <authorList>
            <person name="Kalinowski J."/>
            <person name="Ahrens B."/>
            <person name="Al-Dilaimi A."/>
            <person name="Winkler A."/>
            <person name="Wibberg D."/>
            <person name="Schleenbecker U."/>
            <person name="Ruckert C."/>
            <person name="Wolfel R."/>
            <person name="Grass G."/>
        </authorList>
    </citation>
    <scope>NUCLEOTIDE SEQUENCE [LARGE SCALE GENOMIC DNA]</scope>
    <source>
        <strain evidence="2 3">7509</strain>
    </source>
</reference>
<proteinExistence type="predicted"/>
<feature type="transmembrane region" description="Helical" evidence="1">
    <location>
        <begin position="71"/>
        <end position="92"/>
    </location>
</feature>
<keyword evidence="1" id="KW-0812">Transmembrane</keyword>
<comment type="caution">
    <text evidence="2">The sequence shown here is derived from an EMBL/GenBank/DDBJ whole genome shotgun (WGS) entry which is preliminary data.</text>
</comment>
<keyword evidence="1" id="KW-0472">Membrane</keyword>
<keyword evidence="1" id="KW-1133">Transmembrane helix</keyword>
<sequence length="96" mass="9956">MFVPIPIATLSNALAYLPTTTAAVAKASDEQLGYQIGSAIGLAVIVSIVASVTATSSGSEEMVLNHGYQEAFFCAMNAYMGAILALVLVRSLKDKS</sequence>
<accession>A0A268HCF6</accession>